<dbReference type="Pfam" id="PF06553">
    <property type="entry name" value="BNIP3"/>
    <property type="match status" value="1"/>
</dbReference>
<organism evidence="11 12">
    <name type="scientific">Tyrannus savana</name>
    <name type="common">Fork-tailed flycatcher</name>
    <name type="synonym">Muscivora tyrannus</name>
    <dbReference type="NCBI Taxonomy" id="137541"/>
    <lineage>
        <taxon>Eukaryota</taxon>
        <taxon>Metazoa</taxon>
        <taxon>Chordata</taxon>
        <taxon>Craniata</taxon>
        <taxon>Vertebrata</taxon>
        <taxon>Euteleostomi</taxon>
        <taxon>Archelosauria</taxon>
        <taxon>Archosauria</taxon>
        <taxon>Dinosauria</taxon>
        <taxon>Saurischia</taxon>
        <taxon>Theropoda</taxon>
        <taxon>Coelurosauria</taxon>
        <taxon>Aves</taxon>
        <taxon>Neognathae</taxon>
        <taxon>Neoaves</taxon>
        <taxon>Telluraves</taxon>
        <taxon>Australaves</taxon>
        <taxon>Passeriformes</taxon>
        <taxon>Tyrannidae</taxon>
        <taxon>Tyrannus</taxon>
    </lineage>
</organism>
<protein>
    <submittedName>
        <fullName evidence="11">BNI3L protein</fullName>
    </submittedName>
</protein>
<evidence type="ECO:0000313" key="11">
    <source>
        <dbReference type="EMBL" id="NXL99357.1"/>
    </source>
</evidence>
<evidence type="ECO:0000256" key="9">
    <source>
        <dbReference type="SAM" id="MobiDB-lite"/>
    </source>
</evidence>
<keyword evidence="8 10" id="KW-0472">Membrane</keyword>
<evidence type="ECO:0000256" key="3">
    <source>
        <dbReference type="ARBA" id="ARBA00007710"/>
    </source>
</evidence>
<evidence type="ECO:0000256" key="4">
    <source>
        <dbReference type="ARBA" id="ARBA00022692"/>
    </source>
</evidence>
<dbReference type="GO" id="GO:0097345">
    <property type="term" value="P:mitochondrial outer membrane permeabilization"/>
    <property type="evidence" value="ECO:0007669"/>
    <property type="project" value="TreeGrafter"/>
</dbReference>
<dbReference type="InterPro" id="IPR010548">
    <property type="entry name" value="BNIP3"/>
</dbReference>
<evidence type="ECO:0000256" key="5">
    <source>
        <dbReference type="ARBA" id="ARBA00022703"/>
    </source>
</evidence>
<reference evidence="11 12" key="1">
    <citation type="submission" date="2019-09" db="EMBL/GenBank/DDBJ databases">
        <title>Bird 10,000 Genomes (B10K) Project - Family phase.</title>
        <authorList>
            <person name="Zhang G."/>
        </authorList>
    </citation>
    <scope>NUCLEOTIDE SEQUENCE [LARGE SCALE GENOMIC DNA]</scope>
    <source>
        <strain evidence="11">B10K-DU-001-37</strain>
        <tissue evidence="11">Muscle</tissue>
    </source>
</reference>
<evidence type="ECO:0000256" key="6">
    <source>
        <dbReference type="ARBA" id="ARBA00022989"/>
    </source>
</evidence>
<feature type="non-terminal residue" evidence="11">
    <location>
        <position position="179"/>
    </location>
</feature>
<keyword evidence="6 10" id="KW-1133">Transmembrane helix</keyword>
<dbReference type="GO" id="GO:0005635">
    <property type="term" value="C:nuclear envelope"/>
    <property type="evidence" value="ECO:0007669"/>
    <property type="project" value="TreeGrafter"/>
</dbReference>
<sequence>MLLEAQLETESGDRALLVLDAPAWDDNGAGQASEQSGESEVLPAHSQPQPGCPHSRQVRELSPTVPCHAPRPCSDLPCVSFQWDVLQETKRRQRLLPASLGWACSRCPRYLSPKEFAFVCSPQPVLWSLQGGAVGRKKRLFSSELLLLFIPSLLLSHLLTLGLGIYIGKRLAASSANPL</sequence>
<keyword evidence="12" id="KW-1185">Reference proteome</keyword>
<keyword evidence="5" id="KW-0053">Apoptosis</keyword>
<dbReference type="GO" id="GO:0051607">
    <property type="term" value="P:defense response to virus"/>
    <property type="evidence" value="ECO:0007669"/>
    <property type="project" value="TreeGrafter"/>
</dbReference>
<keyword evidence="7" id="KW-0496">Mitochondrion</keyword>
<evidence type="ECO:0000313" key="12">
    <source>
        <dbReference type="Proteomes" id="UP000537779"/>
    </source>
</evidence>
<dbReference type="PANTHER" id="PTHR15186">
    <property type="entry name" value="RE48077P"/>
    <property type="match status" value="1"/>
</dbReference>
<dbReference type="GO" id="GO:0043065">
    <property type="term" value="P:positive regulation of apoptotic process"/>
    <property type="evidence" value="ECO:0007669"/>
    <property type="project" value="InterPro"/>
</dbReference>
<feature type="transmembrane region" description="Helical" evidence="10">
    <location>
        <begin position="145"/>
        <end position="167"/>
    </location>
</feature>
<dbReference type="Gene3D" id="6.10.250.1020">
    <property type="match status" value="1"/>
</dbReference>
<dbReference type="GO" id="GO:0042802">
    <property type="term" value="F:identical protein binding"/>
    <property type="evidence" value="ECO:0007669"/>
    <property type="project" value="UniProtKB-ARBA"/>
</dbReference>
<comment type="caution">
    <text evidence="11">The sequence shown here is derived from an EMBL/GenBank/DDBJ whole genome shotgun (WGS) entry which is preliminary data.</text>
</comment>
<name>A0A7L0X890_TYRSA</name>
<dbReference type="GO" id="GO:0005741">
    <property type="term" value="C:mitochondrial outer membrane"/>
    <property type="evidence" value="ECO:0007669"/>
    <property type="project" value="TreeGrafter"/>
</dbReference>
<comment type="similarity">
    <text evidence="3">Belongs to the NIP3 family.</text>
</comment>
<gene>
    <name evidence="11" type="primary">Bnip3l_1</name>
    <name evidence="11" type="ORF">TYRSAV_R10985</name>
</gene>
<evidence type="ECO:0000256" key="7">
    <source>
        <dbReference type="ARBA" id="ARBA00023128"/>
    </source>
</evidence>
<feature type="region of interest" description="Disordered" evidence="9">
    <location>
        <begin position="25"/>
        <end position="57"/>
    </location>
</feature>
<accession>A0A7L0X890</accession>
<evidence type="ECO:0000256" key="10">
    <source>
        <dbReference type="SAM" id="Phobius"/>
    </source>
</evidence>
<keyword evidence="4 10" id="KW-0812">Transmembrane</keyword>
<evidence type="ECO:0000256" key="2">
    <source>
        <dbReference type="ARBA" id="ARBA00004325"/>
    </source>
</evidence>
<dbReference type="GO" id="GO:0005783">
    <property type="term" value="C:endoplasmic reticulum"/>
    <property type="evidence" value="ECO:0007669"/>
    <property type="project" value="TreeGrafter"/>
</dbReference>
<proteinExistence type="inferred from homology"/>
<feature type="non-terminal residue" evidence="11">
    <location>
        <position position="1"/>
    </location>
</feature>
<dbReference type="PANTHER" id="PTHR15186:SF9">
    <property type="entry name" value="BCL-2_ADENOVIRUS E1B 19KD INTERACTION PROTEIN XR"/>
    <property type="match status" value="1"/>
</dbReference>
<comment type="subcellular location">
    <subcellularLocation>
        <location evidence="1">Membrane</location>
        <topology evidence="1">Single-pass membrane protein</topology>
    </subcellularLocation>
    <subcellularLocation>
        <location evidence="2">Mitochondrion membrane</location>
    </subcellularLocation>
</comment>
<evidence type="ECO:0000256" key="8">
    <source>
        <dbReference type="ARBA" id="ARBA00023136"/>
    </source>
</evidence>
<dbReference type="EMBL" id="VXAW01002950">
    <property type="protein sequence ID" value="NXL99357.1"/>
    <property type="molecule type" value="Genomic_DNA"/>
</dbReference>
<dbReference type="AlphaFoldDB" id="A0A7L0X890"/>
<dbReference type="Proteomes" id="UP000537779">
    <property type="component" value="Unassembled WGS sequence"/>
</dbReference>
<evidence type="ECO:0000256" key="1">
    <source>
        <dbReference type="ARBA" id="ARBA00004167"/>
    </source>
</evidence>